<gene>
    <name evidence="10" type="ORF">GCM10007298_25830</name>
</gene>
<keyword evidence="2" id="KW-0813">Transport</keyword>
<dbReference type="SUPFAM" id="SSF81324">
    <property type="entry name" value="Voltage-gated potassium channels"/>
    <property type="match status" value="1"/>
</dbReference>
<accession>A0ABQ1UYE8</accession>
<dbReference type="InterPro" id="IPR027359">
    <property type="entry name" value="Volt_channel_dom_sf"/>
</dbReference>
<sequence>MLDRTDFLAKWDKRLEWPLACVAGIFLAAYSVQVLAQPSGIARAVLSAVVAAAWLVFAVDYIVRLAVAPEKGRWFVRHLLDLAVVALPLLRPLRLLRLVILFGALQKAVGGAIRGRVVIYTAASAVLLIYVASLAILEAERSRGDAVITTFGDAVWWSITTVTTVGYGDYAPVTTTGRIIAALLMIGGISLIGIVTATLASWIVQRVAQEDAANQVATGQQIQQLHDELVELRIAINRSQMVRAEGFEPPTAGV</sequence>
<keyword evidence="4 8" id="KW-1133">Transmembrane helix</keyword>
<protein>
    <submittedName>
        <fullName evidence="10">Voltage-gated potassium channel</fullName>
    </submittedName>
</protein>
<feature type="transmembrane region" description="Helical" evidence="8">
    <location>
        <begin position="79"/>
        <end position="105"/>
    </location>
</feature>
<evidence type="ECO:0000256" key="4">
    <source>
        <dbReference type="ARBA" id="ARBA00022989"/>
    </source>
</evidence>
<evidence type="ECO:0000256" key="1">
    <source>
        <dbReference type="ARBA" id="ARBA00004141"/>
    </source>
</evidence>
<keyword evidence="11" id="KW-1185">Reference proteome</keyword>
<proteinExistence type="predicted"/>
<feature type="transmembrane region" description="Helical" evidence="8">
    <location>
        <begin position="46"/>
        <end position="67"/>
    </location>
</feature>
<evidence type="ECO:0000256" key="8">
    <source>
        <dbReference type="SAM" id="Phobius"/>
    </source>
</evidence>
<evidence type="ECO:0000256" key="2">
    <source>
        <dbReference type="ARBA" id="ARBA00022448"/>
    </source>
</evidence>
<feature type="transmembrane region" description="Helical" evidence="8">
    <location>
        <begin position="117"/>
        <end position="137"/>
    </location>
</feature>
<keyword evidence="6 8" id="KW-0472">Membrane</keyword>
<dbReference type="PANTHER" id="PTHR11537">
    <property type="entry name" value="VOLTAGE-GATED POTASSIUM CHANNEL"/>
    <property type="match status" value="1"/>
</dbReference>
<comment type="caution">
    <text evidence="10">The sequence shown here is derived from an EMBL/GenBank/DDBJ whole genome shotgun (WGS) entry which is preliminary data.</text>
</comment>
<dbReference type="GO" id="GO:0034220">
    <property type="term" value="P:monoatomic ion transmembrane transport"/>
    <property type="evidence" value="ECO:0007669"/>
    <property type="project" value="UniProtKB-KW"/>
</dbReference>
<keyword evidence="7 10" id="KW-0407">Ion channel</keyword>
<comment type="subcellular location">
    <subcellularLocation>
        <location evidence="1">Membrane</location>
        <topology evidence="1">Multi-pass membrane protein</topology>
    </subcellularLocation>
</comment>
<reference evidence="11" key="1">
    <citation type="journal article" date="2019" name="Int. J. Syst. Evol. Microbiol.">
        <title>The Global Catalogue of Microorganisms (GCM) 10K type strain sequencing project: providing services to taxonomists for standard genome sequencing and annotation.</title>
        <authorList>
            <consortium name="The Broad Institute Genomics Platform"/>
            <consortium name="The Broad Institute Genome Sequencing Center for Infectious Disease"/>
            <person name="Wu L."/>
            <person name="Ma J."/>
        </authorList>
    </citation>
    <scope>NUCLEOTIDE SEQUENCE [LARGE SCALE GENOMIC DNA]</scope>
    <source>
        <strain evidence="11">CCM 7855</strain>
    </source>
</reference>
<dbReference type="RefSeq" id="WP_229705168.1">
    <property type="nucleotide sequence ID" value="NZ_BMCS01000001.1"/>
</dbReference>
<name>A0ABQ1UYE8_9NOCA</name>
<keyword evidence="3 8" id="KW-0812">Transmembrane</keyword>
<evidence type="ECO:0000256" key="7">
    <source>
        <dbReference type="ARBA" id="ARBA00023303"/>
    </source>
</evidence>
<dbReference type="Gene3D" id="1.20.120.350">
    <property type="entry name" value="Voltage-gated potassium channels. Chain C"/>
    <property type="match status" value="1"/>
</dbReference>
<evidence type="ECO:0000313" key="11">
    <source>
        <dbReference type="Proteomes" id="UP000632454"/>
    </source>
</evidence>
<evidence type="ECO:0000256" key="6">
    <source>
        <dbReference type="ARBA" id="ARBA00023136"/>
    </source>
</evidence>
<keyword evidence="5" id="KW-0406">Ion transport</keyword>
<dbReference type="Proteomes" id="UP000632454">
    <property type="component" value="Unassembled WGS sequence"/>
</dbReference>
<feature type="domain" description="Potassium channel" evidence="9">
    <location>
        <begin position="129"/>
        <end position="204"/>
    </location>
</feature>
<evidence type="ECO:0000256" key="5">
    <source>
        <dbReference type="ARBA" id="ARBA00023065"/>
    </source>
</evidence>
<dbReference type="EMBL" id="BMCS01000001">
    <property type="protein sequence ID" value="GGF28823.1"/>
    <property type="molecule type" value="Genomic_DNA"/>
</dbReference>
<evidence type="ECO:0000313" key="10">
    <source>
        <dbReference type="EMBL" id="GGF28823.1"/>
    </source>
</evidence>
<dbReference type="PANTHER" id="PTHR11537:SF254">
    <property type="entry name" value="POTASSIUM VOLTAGE-GATED CHANNEL PROTEIN SHAB"/>
    <property type="match status" value="1"/>
</dbReference>
<feature type="transmembrane region" description="Helical" evidence="8">
    <location>
        <begin position="146"/>
        <end position="167"/>
    </location>
</feature>
<dbReference type="Pfam" id="PF07885">
    <property type="entry name" value="Ion_trans_2"/>
    <property type="match status" value="1"/>
</dbReference>
<evidence type="ECO:0000256" key="3">
    <source>
        <dbReference type="ARBA" id="ARBA00022692"/>
    </source>
</evidence>
<evidence type="ECO:0000259" key="9">
    <source>
        <dbReference type="Pfam" id="PF07885"/>
    </source>
</evidence>
<feature type="transmembrane region" description="Helical" evidence="8">
    <location>
        <begin position="179"/>
        <end position="204"/>
    </location>
</feature>
<dbReference type="Gene3D" id="1.10.287.70">
    <property type="match status" value="1"/>
</dbReference>
<dbReference type="InterPro" id="IPR028325">
    <property type="entry name" value="VG_K_chnl"/>
</dbReference>
<dbReference type="Gene3D" id="1.20.5.110">
    <property type="match status" value="1"/>
</dbReference>
<dbReference type="InterPro" id="IPR013099">
    <property type="entry name" value="K_chnl_dom"/>
</dbReference>
<organism evidence="10 11">
    <name type="scientific">Williamsia phyllosphaerae</name>
    <dbReference type="NCBI Taxonomy" id="885042"/>
    <lineage>
        <taxon>Bacteria</taxon>
        <taxon>Bacillati</taxon>
        <taxon>Actinomycetota</taxon>
        <taxon>Actinomycetes</taxon>
        <taxon>Mycobacteriales</taxon>
        <taxon>Nocardiaceae</taxon>
        <taxon>Williamsia</taxon>
    </lineage>
</organism>